<feature type="signal peptide" evidence="5">
    <location>
        <begin position="1"/>
        <end position="21"/>
    </location>
</feature>
<dbReference type="SMART" id="SM00198">
    <property type="entry name" value="SCP"/>
    <property type="match status" value="1"/>
</dbReference>
<sequence length="359" mass="40733">MRNFSITFLTIGLLLLQQGFGEDMENFEKFENLFNITTTVAEATIVAGAAKAITTKATTAKAKAKASAEDNKMVVKGKAASVITLKTSSHTTSTTTKTPSENPYCQPSLCELFNGSHTHQMPHIACQNHGNFDTACGTKPHLLYMSERRRNLILDLHNLARSRIATGQVAGYKSASHMPQLKWENELAYLAVLHAKRCKFAHGQCHNTQRFHYSGQNIGYYWIRREIKSHSGRMKNFIVNWFREHVNANQSFIDSYQPHPEGKIIDHFTLLMSDRVHRVGCAAVRFPISNITYFLMTCNYDNTNFLNEQVYESGPAASKCLYRKSEKFEGLCDWTDPIYDYDSAESIEDNNETNDLLKF</sequence>
<evidence type="ECO:0000313" key="7">
    <source>
        <dbReference type="EnsemblMetazoa" id="GPAI018460-PA"/>
    </source>
</evidence>
<comment type="subcellular location">
    <subcellularLocation>
        <location evidence="1">Secreted</location>
    </subcellularLocation>
</comment>
<dbReference type="STRING" id="7398.A0A1A9ZLM0"/>
<evidence type="ECO:0000313" key="8">
    <source>
        <dbReference type="Proteomes" id="UP000092445"/>
    </source>
</evidence>
<dbReference type="VEuPathDB" id="VectorBase:GPAI018460"/>
<dbReference type="InterPro" id="IPR001283">
    <property type="entry name" value="CRISP-related"/>
</dbReference>
<accession>A0A1A9ZLM0</accession>
<dbReference type="CDD" id="cd05380">
    <property type="entry name" value="CAP_euk"/>
    <property type="match status" value="1"/>
</dbReference>
<keyword evidence="3" id="KW-0964">Secreted</keyword>
<organism evidence="7 8">
    <name type="scientific">Glossina pallidipes</name>
    <name type="common">Tsetse fly</name>
    <dbReference type="NCBI Taxonomy" id="7398"/>
    <lineage>
        <taxon>Eukaryota</taxon>
        <taxon>Metazoa</taxon>
        <taxon>Ecdysozoa</taxon>
        <taxon>Arthropoda</taxon>
        <taxon>Hexapoda</taxon>
        <taxon>Insecta</taxon>
        <taxon>Pterygota</taxon>
        <taxon>Neoptera</taxon>
        <taxon>Endopterygota</taxon>
        <taxon>Diptera</taxon>
        <taxon>Brachycera</taxon>
        <taxon>Muscomorpha</taxon>
        <taxon>Hippoboscoidea</taxon>
        <taxon>Glossinidae</taxon>
        <taxon>Glossina</taxon>
    </lineage>
</organism>
<feature type="domain" description="SCP" evidence="6">
    <location>
        <begin position="148"/>
        <end position="307"/>
    </location>
</feature>
<dbReference type="AlphaFoldDB" id="A0A1A9ZLM0"/>
<reference evidence="8" key="1">
    <citation type="submission" date="2014-03" db="EMBL/GenBank/DDBJ databases">
        <authorList>
            <person name="Aksoy S."/>
            <person name="Warren W."/>
            <person name="Wilson R.K."/>
        </authorList>
    </citation>
    <scope>NUCLEOTIDE SEQUENCE [LARGE SCALE GENOMIC DNA]</scope>
    <source>
        <strain evidence="8">IAEA</strain>
    </source>
</reference>
<dbReference type="PANTHER" id="PTHR10334">
    <property type="entry name" value="CYSTEINE-RICH SECRETORY PROTEIN-RELATED"/>
    <property type="match status" value="1"/>
</dbReference>
<dbReference type="InterPro" id="IPR035940">
    <property type="entry name" value="CAP_sf"/>
</dbReference>
<proteinExistence type="inferred from homology"/>
<reference evidence="7" key="2">
    <citation type="submission" date="2020-05" db="UniProtKB">
        <authorList>
            <consortium name="EnsemblMetazoa"/>
        </authorList>
    </citation>
    <scope>IDENTIFICATION</scope>
    <source>
        <strain evidence="7">IAEA</strain>
    </source>
</reference>
<dbReference type="Pfam" id="PF00188">
    <property type="entry name" value="CAP"/>
    <property type="match status" value="1"/>
</dbReference>
<dbReference type="GO" id="GO:0005576">
    <property type="term" value="C:extracellular region"/>
    <property type="evidence" value="ECO:0007669"/>
    <property type="project" value="UniProtKB-SubCell"/>
</dbReference>
<evidence type="ECO:0000256" key="1">
    <source>
        <dbReference type="ARBA" id="ARBA00004613"/>
    </source>
</evidence>
<evidence type="ECO:0000256" key="5">
    <source>
        <dbReference type="SAM" id="SignalP"/>
    </source>
</evidence>
<feature type="chain" id="PRO_5008403010" description="Venom allergen-1" evidence="5">
    <location>
        <begin position="22"/>
        <end position="359"/>
    </location>
</feature>
<protein>
    <recommendedName>
        <fullName evidence="4">Venom allergen-1</fullName>
    </recommendedName>
</protein>
<keyword evidence="5" id="KW-0732">Signal</keyword>
<dbReference type="SUPFAM" id="SSF55797">
    <property type="entry name" value="PR-1-like"/>
    <property type="match status" value="1"/>
</dbReference>
<evidence type="ECO:0000259" key="6">
    <source>
        <dbReference type="SMART" id="SM00198"/>
    </source>
</evidence>
<evidence type="ECO:0000256" key="3">
    <source>
        <dbReference type="ARBA" id="ARBA00022525"/>
    </source>
</evidence>
<dbReference type="InterPro" id="IPR014044">
    <property type="entry name" value="CAP_dom"/>
</dbReference>
<dbReference type="Proteomes" id="UP000092445">
    <property type="component" value="Unassembled WGS sequence"/>
</dbReference>
<evidence type="ECO:0000256" key="2">
    <source>
        <dbReference type="ARBA" id="ARBA00009923"/>
    </source>
</evidence>
<evidence type="ECO:0000256" key="4">
    <source>
        <dbReference type="ARBA" id="ARBA00068306"/>
    </source>
</evidence>
<dbReference type="Gene3D" id="3.40.33.10">
    <property type="entry name" value="CAP"/>
    <property type="match status" value="1"/>
</dbReference>
<dbReference type="EnsemblMetazoa" id="GPAI018460-RA">
    <property type="protein sequence ID" value="GPAI018460-PA"/>
    <property type="gene ID" value="GPAI018460"/>
</dbReference>
<keyword evidence="8" id="KW-1185">Reference proteome</keyword>
<comment type="similarity">
    <text evidence="2">Belongs to the CRISP family.</text>
</comment>
<name>A0A1A9ZLM0_GLOPL</name>
<dbReference type="FunFam" id="3.40.33.10:FF:000007">
    <property type="entry name" value="Venom allergen"/>
    <property type="match status" value="1"/>
</dbReference>